<dbReference type="eggNOG" id="ENOG502SCBT">
    <property type="taxonomic scope" value="Eukaryota"/>
</dbReference>
<feature type="transmembrane region" description="Helical" evidence="1">
    <location>
        <begin position="559"/>
        <end position="578"/>
    </location>
</feature>
<comment type="caution">
    <text evidence="2">The sequence shown here is derived from an EMBL/GenBank/DDBJ whole genome shotgun (WGS) entry which is preliminary data.</text>
</comment>
<feature type="transmembrane region" description="Helical" evidence="1">
    <location>
        <begin position="476"/>
        <end position="497"/>
    </location>
</feature>
<dbReference type="Proteomes" id="UP000001949">
    <property type="component" value="Unassembled WGS sequence"/>
</dbReference>
<keyword evidence="1" id="KW-0472">Membrane</keyword>
<dbReference type="AlphaFoldDB" id="Q4MZF9"/>
<feature type="transmembrane region" description="Helical" evidence="1">
    <location>
        <begin position="380"/>
        <end position="399"/>
    </location>
</feature>
<dbReference type="KEGG" id="tpv:TP03_0561"/>
<dbReference type="VEuPathDB" id="PiroplasmaDB:TpMuguga_03g00561"/>
<protein>
    <submittedName>
        <fullName evidence="2">Uncharacterized protein</fullName>
    </submittedName>
</protein>
<accession>Q4MZF9</accession>
<dbReference type="GeneID" id="3499871"/>
<keyword evidence="1" id="KW-0812">Transmembrane</keyword>
<proteinExistence type="predicted"/>
<keyword evidence="1" id="KW-1133">Transmembrane helix</keyword>
<evidence type="ECO:0000313" key="3">
    <source>
        <dbReference type="Proteomes" id="UP000001949"/>
    </source>
</evidence>
<evidence type="ECO:0000256" key="1">
    <source>
        <dbReference type="SAM" id="Phobius"/>
    </source>
</evidence>
<sequence length="594" mass="68166">MDLSKISNTGNDLWTFLCDFPTLSSGSEELLIPPYYFSLESGGRLHGYVKIAAIEDIEDDLVISNIPQNNNSTIHSNTYNTLYSDNFHNTTDTMNNDNSHTSTITTTHNSVDTVSLDNMLQFNRLKIKTKPLLSISLRNRNMTNTSTNTFTDHISLLHLFRTIFHSIKHLKTDNNMDISVTATKTTTTTKTNTMTNNTPNALSDNLNLTSAYTNTTNNNSTNILSHNTNTNATLEDDSFIDNVYLILFSHSQWQLYLSNGPYETVQPSRNSRGYVYYSSAMSKLRVPITKVSDTITFQFVSDQPDRYILLLLNPDQRKMTLEGYVRFENPTSHNLPLELKHHFHILATWFFVYLISFVISSIYLHLYVQSASKANYCLSLNYLLYTSFLILDLVIIYFVRLTDRIPRYIWAISHIFKRLHEIYILTLLVVLSLGWKVLRDTLSSLEFQLISSITLICILMGLVEVAVSGFDISRYLVHAIACICILMATNFNIVLINTRIADEGLTPQAAVAYQHMKLFSNFRILFFVHMFKPAIFSLIRFVLQPTLDQVIIWDQHLNLFIDLSFDFTVYTLLFLNFLQTDKGLFNHILQNSSD</sequence>
<organism evidence="2 3">
    <name type="scientific">Theileria parva</name>
    <name type="common">East coast fever infection agent</name>
    <dbReference type="NCBI Taxonomy" id="5875"/>
    <lineage>
        <taxon>Eukaryota</taxon>
        <taxon>Sar</taxon>
        <taxon>Alveolata</taxon>
        <taxon>Apicomplexa</taxon>
        <taxon>Aconoidasida</taxon>
        <taxon>Piroplasmida</taxon>
        <taxon>Theileriidae</taxon>
        <taxon>Theileria</taxon>
    </lineage>
</organism>
<keyword evidence="3" id="KW-1185">Reference proteome</keyword>
<name>Q4MZF9_THEPA</name>
<feature type="transmembrane region" description="Helical" evidence="1">
    <location>
        <begin position="419"/>
        <end position="438"/>
    </location>
</feature>
<feature type="transmembrane region" description="Helical" evidence="1">
    <location>
        <begin position="518"/>
        <end position="539"/>
    </location>
</feature>
<evidence type="ECO:0000313" key="2">
    <source>
        <dbReference type="EMBL" id="EAN31306.1"/>
    </source>
</evidence>
<gene>
    <name evidence="2" type="ordered locus">TP03_0561</name>
</gene>
<feature type="transmembrane region" description="Helical" evidence="1">
    <location>
        <begin position="346"/>
        <end position="368"/>
    </location>
</feature>
<dbReference type="OMA" id="DLFMILN"/>
<dbReference type="EMBL" id="AAGK01000005">
    <property type="protein sequence ID" value="EAN31306.1"/>
    <property type="molecule type" value="Genomic_DNA"/>
</dbReference>
<reference evidence="2 3" key="1">
    <citation type="journal article" date="2005" name="Science">
        <title>Genome sequence of Theileria parva, a bovine pathogen that transforms lymphocytes.</title>
        <authorList>
            <person name="Gardner M.J."/>
            <person name="Bishop R."/>
            <person name="Shah T."/>
            <person name="de Villiers E.P."/>
            <person name="Carlton J.M."/>
            <person name="Hall N."/>
            <person name="Ren Q."/>
            <person name="Paulsen I.T."/>
            <person name="Pain A."/>
            <person name="Berriman M."/>
            <person name="Wilson R.J.M."/>
            <person name="Sato S."/>
            <person name="Ralph S.A."/>
            <person name="Mann D.J."/>
            <person name="Xiong Z."/>
            <person name="Shallom S.J."/>
            <person name="Weidman J."/>
            <person name="Jiang L."/>
            <person name="Lynn J."/>
            <person name="Weaver B."/>
            <person name="Shoaibi A."/>
            <person name="Domingo A.R."/>
            <person name="Wasawo D."/>
            <person name="Crabtree J."/>
            <person name="Wortman J.R."/>
            <person name="Haas B."/>
            <person name="Angiuoli S.V."/>
            <person name="Creasy T.H."/>
            <person name="Lu C."/>
            <person name="Suh B."/>
            <person name="Silva J.C."/>
            <person name="Utterback T.R."/>
            <person name="Feldblyum T.V."/>
            <person name="Pertea M."/>
            <person name="Allen J."/>
            <person name="Nierman W.C."/>
            <person name="Taracha E.L.N."/>
            <person name="Salzberg S.L."/>
            <person name="White O.R."/>
            <person name="Fitzhugh H.A."/>
            <person name="Morzaria S."/>
            <person name="Venter J.C."/>
            <person name="Fraser C.M."/>
            <person name="Nene V."/>
        </authorList>
    </citation>
    <scope>NUCLEOTIDE SEQUENCE [LARGE SCALE GENOMIC DNA]</scope>
    <source>
        <strain evidence="2 3">Muguga</strain>
    </source>
</reference>
<feature type="transmembrane region" description="Helical" evidence="1">
    <location>
        <begin position="450"/>
        <end position="470"/>
    </location>
</feature>
<dbReference type="InParanoid" id="Q4MZF9"/>